<organism evidence="1 2">
    <name type="scientific">Sorangium cellulosum (strain So ce56)</name>
    <name type="common">Polyangium cellulosum (strain So ce56)</name>
    <dbReference type="NCBI Taxonomy" id="448385"/>
    <lineage>
        <taxon>Bacteria</taxon>
        <taxon>Pseudomonadati</taxon>
        <taxon>Myxococcota</taxon>
        <taxon>Polyangia</taxon>
        <taxon>Polyangiales</taxon>
        <taxon>Polyangiaceae</taxon>
        <taxon>Sorangium</taxon>
    </lineage>
</organism>
<accession>A9F6N3</accession>
<reference evidence="1 2" key="1">
    <citation type="journal article" date="2007" name="Nat. Biotechnol.">
        <title>Complete genome sequence of the myxobacterium Sorangium cellulosum.</title>
        <authorList>
            <person name="Schneiker S."/>
            <person name="Perlova O."/>
            <person name="Kaiser O."/>
            <person name="Gerth K."/>
            <person name="Alici A."/>
            <person name="Altmeyer M.O."/>
            <person name="Bartels D."/>
            <person name="Bekel T."/>
            <person name="Beyer S."/>
            <person name="Bode E."/>
            <person name="Bode H.B."/>
            <person name="Bolten C.J."/>
            <person name="Choudhuri J.V."/>
            <person name="Doss S."/>
            <person name="Elnakady Y.A."/>
            <person name="Frank B."/>
            <person name="Gaigalat L."/>
            <person name="Goesmann A."/>
            <person name="Groeger C."/>
            <person name="Gross F."/>
            <person name="Jelsbak L."/>
            <person name="Jelsbak L."/>
            <person name="Kalinowski J."/>
            <person name="Kegler C."/>
            <person name="Knauber T."/>
            <person name="Konietzny S."/>
            <person name="Kopp M."/>
            <person name="Krause L."/>
            <person name="Krug D."/>
            <person name="Linke B."/>
            <person name="Mahmud T."/>
            <person name="Martinez-Arias R."/>
            <person name="McHardy A.C."/>
            <person name="Merai M."/>
            <person name="Meyer F."/>
            <person name="Mormann S."/>
            <person name="Munoz-Dorado J."/>
            <person name="Perez J."/>
            <person name="Pradella S."/>
            <person name="Rachid S."/>
            <person name="Raddatz G."/>
            <person name="Rosenau F."/>
            <person name="Rueckert C."/>
            <person name="Sasse F."/>
            <person name="Scharfe M."/>
            <person name="Schuster S.C."/>
            <person name="Suen G."/>
            <person name="Treuner-Lange A."/>
            <person name="Velicer G.J."/>
            <person name="Vorholter F.-J."/>
            <person name="Weissman K.J."/>
            <person name="Welch R.D."/>
            <person name="Wenzel S.C."/>
            <person name="Whitworth D.E."/>
            <person name="Wilhelm S."/>
            <person name="Wittmann C."/>
            <person name="Bloecker H."/>
            <person name="Puehler A."/>
            <person name="Mueller R."/>
        </authorList>
    </citation>
    <scope>NUCLEOTIDE SEQUENCE [LARGE SCALE GENOMIC DNA]</scope>
    <source>
        <strain evidence="2">So ce56</strain>
    </source>
</reference>
<proteinExistence type="predicted"/>
<dbReference type="STRING" id="448385.sce1294"/>
<dbReference type="EMBL" id="AM746676">
    <property type="protein sequence ID" value="CAN91452.1"/>
    <property type="molecule type" value="Genomic_DNA"/>
</dbReference>
<dbReference type="KEGG" id="scl:sce1294"/>
<evidence type="ECO:0000313" key="2">
    <source>
        <dbReference type="Proteomes" id="UP000002139"/>
    </source>
</evidence>
<evidence type="ECO:0000313" key="1">
    <source>
        <dbReference type="EMBL" id="CAN91452.1"/>
    </source>
</evidence>
<dbReference type="RefSeq" id="WP_012233929.1">
    <property type="nucleotide sequence ID" value="NC_010162.1"/>
</dbReference>
<name>A9F6N3_SORC5</name>
<dbReference type="HOGENOM" id="CLU_1467292_0_0_7"/>
<dbReference type="Proteomes" id="UP000002139">
    <property type="component" value="Chromosome"/>
</dbReference>
<sequence>MKRLIVFLFLGITACNFDLGECYVRGHGTEGAGGSIITPTGGVGGFGYVPLQPQNHTGYDEDPCGGSQVAECTVTWKANSAQCKRQGEAGTCTTLYQGQHSSLDEAKERCEYANGVHLDSGVQSCGPCRWVNGAQNDCLEHCKDLCYQIWVNCRNNCPRGNKNCLSECTNDLAVCNRDCDRKCR</sequence>
<keyword evidence="2" id="KW-1185">Reference proteome</keyword>
<protein>
    <submittedName>
        <fullName evidence="1">Uncharacterized protein</fullName>
    </submittedName>
</protein>
<gene>
    <name evidence="1" type="ordered locus">sce1294</name>
</gene>
<dbReference type="AlphaFoldDB" id="A9F6N3"/>
<dbReference type="PROSITE" id="PS51257">
    <property type="entry name" value="PROKAR_LIPOPROTEIN"/>
    <property type="match status" value="1"/>
</dbReference>